<evidence type="ECO:0008006" key="5">
    <source>
        <dbReference type="Google" id="ProtNLM"/>
    </source>
</evidence>
<name>A0A1Y0L1Y7_9MOLU</name>
<dbReference type="Gene3D" id="1.10.1760.20">
    <property type="match status" value="1"/>
</dbReference>
<dbReference type="AlphaFoldDB" id="A0A1Y0L1Y7"/>
<feature type="transmembrane region" description="Helical" evidence="2">
    <location>
        <begin position="67"/>
        <end position="91"/>
    </location>
</feature>
<keyword evidence="2" id="KW-0812">Transmembrane</keyword>
<evidence type="ECO:0000256" key="2">
    <source>
        <dbReference type="SAM" id="Phobius"/>
    </source>
</evidence>
<dbReference type="KEGG" id="scla:SCLARK_001523"/>
<feature type="transmembrane region" description="Helical" evidence="2">
    <location>
        <begin position="111"/>
        <end position="134"/>
    </location>
</feature>
<feature type="transmembrane region" description="Helical" evidence="2">
    <location>
        <begin position="257"/>
        <end position="282"/>
    </location>
</feature>
<keyword evidence="2" id="KW-1133">Transmembrane helix</keyword>
<evidence type="ECO:0000256" key="1">
    <source>
        <dbReference type="SAM" id="MobiDB-lite"/>
    </source>
</evidence>
<feature type="region of interest" description="Disordered" evidence="1">
    <location>
        <begin position="1"/>
        <end position="27"/>
    </location>
</feature>
<dbReference type="Proteomes" id="UP000231179">
    <property type="component" value="Chromosome"/>
</dbReference>
<protein>
    <recommendedName>
        <fullName evidence="5">Transmembrane protein</fullName>
    </recommendedName>
</protein>
<feature type="transmembrane region" description="Helical" evidence="2">
    <location>
        <begin position="191"/>
        <end position="213"/>
    </location>
</feature>
<evidence type="ECO:0000313" key="4">
    <source>
        <dbReference type="Proteomes" id="UP000231179"/>
    </source>
</evidence>
<evidence type="ECO:0000313" key="3">
    <source>
        <dbReference type="EMBL" id="ATX71365.1"/>
    </source>
</evidence>
<reference evidence="3 4" key="1">
    <citation type="submission" date="2017-11" db="EMBL/GenBank/DDBJ databases">
        <title>Complete genome sequence of Spiroplasma clarkii CN-5 (DSM 19994).</title>
        <authorList>
            <person name="Tsai Y.-M."/>
            <person name="Chang A."/>
            <person name="Lo W.-S."/>
            <person name="Kuo C.-H."/>
        </authorList>
    </citation>
    <scope>NUCLEOTIDE SEQUENCE [LARGE SCALE GENOMIC DNA]</scope>
    <source>
        <strain evidence="3 4">CN-5</strain>
    </source>
</reference>
<feature type="transmembrane region" description="Helical" evidence="2">
    <location>
        <begin position="154"/>
        <end position="171"/>
    </location>
</feature>
<dbReference type="EMBL" id="CP024870">
    <property type="protein sequence ID" value="ATX71365.1"/>
    <property type="molecule type" value="Genomic_DNA"/>
</dbReference>
<keyword evidence="4" id="KW-1185">Reference proteome</keyword>
<dbReference type="RefSeq" id="WP_100254904.1">
    <property type="nucleotide sequence ID" value="NZ_CP015819.1"/>
</dbReference>
<sequence>MENNKDKDINDVEHADHEVAEHSEQGSKAKKDHYHDIHHFDASGNHDDVILNDFHFKNSIYTSQKNLIYRITLTGVFLALAIGGTAFDIFLEFIHIPIAGINISFRFFDILFILLSIGSIGPIFASLIAAVVPWMHLVIDSAHAHTWIDAMMDFGGYLLAVWVLWLFYYVIFRNSYIHKDPNRKKDLFKRWLPMPFYVIILTLFYTTLITLLIRFSVDTIFVAHEHEHEHEEHVHEIFKMINALEEHHEHSEFEGKWAVLIFGLFGFELLRFSACYAAFAVVEPQVKKLNHRYR</sequence>
<organism evidence="3 4">
    <name type="scientific">Spiroplasma clarkii</name>
    <dbReference type="NCBI Taxonomy" id="2139"/>
    <lineage>
        <taxon>Bacteria</taxon>
        <taxon>Bacillati</taxon>
        <taxon>Mycoplasmatota</taxon>
        <taxon>Mollicutes</taxon>
        <taxon>Entomoplasmatales</taxon>
        <taxon>Spiroplasmataceae</taxon>
        <taxon>Spiroplasma</taxon>
    </lineage>
</organism>
<accession>A0A1Y0L1Y7</accession>
<gene>
    <name evidence="3" type="ORF">SCLAR_v1c10650</name>
</gene>
<dbReference type="OrthoDB" id="396721at2"/>
<proteinExistence type="predicted"/>
<keyword evidence="2" id="KW-0472">Membrane</keyword>